<organism evidence="2 3">
    <name type="scientific">Granulosicoccus antarcticus IMCC3135</name>
    <dbReference type="NCBI Taxonomy" id="1192854"/>
    <lineage>
        <taxon>Bacteria</taxon>
        <taxon>Pseudomonadati</taxon>
        <taxon>Pseudomonadota</taxon>
        <taxon>Gammaproteobacteria</taxon>
        <taxon>Chromatiales</taxon>
        <taxon>Granulosicoccaceae</taxon>
        <taxon>Granulosicoccus</taxon>
    </lineage>
</organism>
<evidence type="ECO:0000313" key="2">
    <source>
        <dbReference type="EMBL" id="ASJ71158.1"/>
    </source>
</evidence>
<accession>A0A2Z2NN55</accession>
<gene>
    <name evidence="2" type="ORF">IMCC3135_05225</name>
</gene>
<evidence type="ECO:0000256" key="1">
    <source>
        <dbReference type="SAM" id="SignalP"/>
    </source>
</evidence>
<dbReference type="KEGG" id="gai:IMCC3135_05225"/>
<keyword evidence="1" id="KW-0732">Signal</keyword>
<sequence length="90" mass="9718">MQISRFSYALPIVILMSLMASLPARANIDPFAGQFFTPQESARASSALTGAVARVANELLQAAINWPISTEHDSVQASSEVVHFISVSRQ</sequence>
<reference evidence="2 3" key="1">
    <citation type="submission" date="2016-12" db="EMBL/GenBank/DDBJ databases">
        <authorList>
            <person name="Song W.-J."/>
            <person name="Kurnit D.M."/>
        </authorList>
    </citation>
    <scope>NUCLEOTIDE SEQUENCE [LARGE SCALE GENOMIC DNA]</scope>
    <source>
        <strain evidence="2 3">IMCC3135</strain>
    </source>
</reference>
<feature type="chain" id="PRO_5016465242" evidence="1">
    <location>
        <begin position="27"/>
        <end position="90"/>
    </location>
</feature>
<dbReference type="AlphaFoldDB" id="A0A2Z2NN55"/>
<feature type="signal peptide" evidence="1">
    <location>
        <begin position="1"/>
        <end position="26"/>
    </location>
</feature>
<protein>
    <submittedName>
        <fullName evidence="2">Uncharacterized protein</fullName>
    </submittedName>
</protein>
<dbReference type="EMBL" id="CP018632">
    <property type="protein sequence ID" value="ASJ71158.1"/>
    <property type="molecule type" value="Genomic_DNA"/>
</dbReference>
<proteinExistence type="predicted"/>
<dbReference type="Proteomes" id="UP000250079">
    <property type="component" value="Chromosome"/>
</dbReference>
<keyword evidence="3" id="KW-1185">Reference proteome</keyword>
<evidence type="ECO:0000313" key="3">
    <source>
        <dbReference type="Proteomes" id="UP000250079"/>
    </source>
</evidence>
<name>A0A2Z2NN55_9GAMM</name>
<dbReference type="RefSeq" id="WP_088916631.1">
    <property type="nucleotide sequence ID" value="NZ_CP018632.1"/>
</dbReference>